<accession>A0A0P9D8N0</accession>
<dbReference type="AlphaFoldDB" id="A0A0P9D8N0"/>
<dbReference type="InterPro" id="IPR023577">
    <property type="entry name" value="CYTH_domain"/>
</dbReference>
<name>A0A0P9D8N0_9CHLR</name>
<dbReference type="InterPro" id="IPR033469">
    <property type="entry name" value="CYTH-like_dom_sf"/>
</dbReference>
<protein>
    <recommendedName>
        <fullName evidence="2">CYTH domain-containing protein</fullName>
    </recommendedName>
</protein>
<comment type="caution">
    <text evidence="3">The sequence shown here is derived from an EMBL/GenBank/DDBJ whole genome shotgun (WGS) entry which is preliminary data.</text>
</comment>
<dbReference type="Pfam" id="PF01928">
    <property type="entry name" value="CYTH"/>
    <property type="match status" value="1"/>
</dbReference>
<evidence type="ECO:0000313" key="3">
    <source>
        <dbReference type="EMBL" id="KPV51758.1"/>
    </source>
</evidence>
<gene>
    <name evidence="3" type="ORF">SE17_19405</name>
</gene>
<feature type="signal peptide" evidence="1">
    <location>
        <begin position="1"/>
        <end position="21"/>
    </location>
</feature>
<dbReference type="GO" id="GO:0050355">
    <property type="term" value="F:inorganic triphosphate phosphatase activity"/>
    <property type="evidence" value="ECO:0007669"/>
    <property type="project" value="InterPro"/>
</dbReference>
<keyword evidence="4" id="KW-1185">Reference proteome</keyword>
<dbReference type="PROSITE" id="PS51707">
    <property type="entry name" value="CYTH"/>
    <property type="match status" value="1"/>
</dbReference>
<dbReference type="GO" id="GO:0046872">
    <property type="term" value="F:metal ion binding"/>
    <property type="evidence" value="ECO:0007669"/>
    <property type="project" value="TreeGrafter"/>
</dbReference>
<dbReference type="EMBL" id="LJCR01000788">
    <property type="protein sequence ID" value="KPV51758.1"/>
    <property type="molecule type" value="Genomic_DNA"/>
</dbReference>
<dbReference type="Gene3D" id="2.40.320.10">
    <property type="entry name" value="Hypothetical Protein Pfu-838710-001"/>
    <property type="match status" value="1"/>
</dbReference>
<dbReference type="InterPro" id="IPR039013">
    <property type="entry name" value="YgiF"/>
</dbReference>
<dbReference type="SMART" id="SM01118">
    <property type="entry name" value="CYTH"/>
    <property type="match status" value="1"/>
</dbReference>
<dbReference type="SUPFAM" id="SSF55154">
    <property type="entry name" value="CYTH-like phosphatases"/>
    <property type="match status" value="1"/>
</dbReference>
<evidence type="ECO:0000259" key="2">
    <source>
        <dbReference type="PROSITE" id="PS51707"/>
    </source>
</evidence>
<organism evidence="3 4">
    <name type="scientific">Kouleothrix aurantiaca</name>
    <dbReference type="NCBI Taxonomy" id="186479"/>
    <lineage>
        <taxon>Bacteria</taxon>
        <taxon>Bacillati</taxon>
        <taxon>Chloroflexota</taxon>
        <taxon>Chloroflexia</taxon>
        <taxon>Chloroflexales</taxon>
        <taxon>Roseiflexineae</taxon>
        <taxon>Roseiflexaceae</taxon>
        <taxon>Kouleothrix</taxon>
    </lineage>
</organism>
<sequence>MHIRLCPALLALAAIGPFQLAAEPGEEDQRNVYFDTADRRLRQARYGLRVRTVGARRIATPKGEAKVADGTYERDEWEVDVGPSDDPQTWPAGEVRERTLALSGGAPLAPTLAMRTRRRHIYAERDGARVAEISLDTGSMNAGGLAQLFRELEIELLAGASRADFDELVELLRARFALQPESQSKLARGLALLDAAEEGGGGR</sequence>
<dbReference type="PANTHER" id="PTHR39569:SF1">
    <property type="entry name" value="INORGANIC TRIPHOSPHATASE"/>
    <property type="match status" value="1"/>
</dbReference>
<proteinExistence type="predicted"/>
<keyword evidence="1" id="KW-0732">Signal</keyword>
<evidence type="ECO:0000256" key="1">
    <source>
        <dbReference type="SAM" id="SignalP"/>
    </source>
</evidence>
<reference evidence="3 4" key="1">
    <citation type="submission" date="2015-09" db="EMBL/GenBank/DDBJ databases">
        <title>Draft genome sequence of Kouleothrix aurantiaca JCM 19913.</title>
        <authorList>
            <person name="Hemp J."/>
        </authorList>
    </citation>
    <scope>NUCLEOTIDE SEQUENCE [LARGE SCALE GENOMIC DNA]</scope>
    <source>
        <strain evidence="3 4">COM-B</strain>
    </source>
</reference>
<evidence type="ECO:0000313" key="4">
    <source>
        <dbReference type="Proteomes" id="UP000050509"/>
    </source>
</evidence>
<feature type="domain" description="CYTH" evidence="2">
    <location>
        <begin position="1"/>
        <end position="196"/>
    </location>
</feature>
<dbReference type="Proteomes" id="UP000050509">
    <property type="component" value="Unassembled WGS sequence"/>
</dbReference>
<dbReference type="PANTHER" id="PTHR39569">
    <property type="entry name" value="INORGANIC TRIPHOSPHATASE"/>
    <property type="match status" value="1"/>
</dbReference>
<dbReference type="PATRIC" id="fig|186479.3.peg.10177"/>
<feature type="chain" id="PRO_5006156155" description="CYTH domain-containing protein" evidence="1">
    <location>
        <begin position="22"/>
        <end position="203"/>
    </location>
</feature>